<dbReference type="AlphaFoldDB" id="A0A1N7GC78"/>
<organism evidence="2 3">
    <name type="scientific">Microbispora rosea</name>
    <dbReference type="NCBI Taxonomy" id="58117"/>
    <lineage>
        <taxon>Bacteria</taxon>
        <taxon>Bacillati</taxon>
        <taxon>Actinomycetota</taxon>
        <taxon>Actinomycetes</taxon>
        <taxon>Streptosporangiales</taxon>
        <taxon>Streptosporangiaceae</taxon>
        <taxon>Microbispora</taxon>
    </lineage>
</organism>
<dbReference type="EMBL" id="FTNI01000027">
    <property type="protein sequence ID" value="SIS10189.1"/>
    <property type="molecule type" value="Genomic_DNA"/>
</dbReference>
<keyword evidence="3" id="KW-1185">Reference proteome</keyword>
<evidence type="ECO:0000256" key="1">
    <source>
        <dbReference type="SAM" id="MobiDB-lite"/>
    </source>
</evidence>
<sequence length="93" mass="10174">MDAKLRGLVQDPADLLDRPGAVDADKTYSSYGNRDVRAQSPARLTDPPSCIGRIRPCVYWHDNDIPVVKASAGVFGGERYYFSAVPGFPLMDS</sequence>
<proteinExistence type="predicted"/>
<evidence type="ECO:0000313" key="3">
    <source>
        <dbReference type="Proteomes" id="UP000186096"/>
    </source>
</evidence>
<protein>
    <submittedName>
        <fullName evidence="2">Uncharacterized protein</fullName>
    </submittedName>
</protein>
<dbReference type="Proteomes" id="UP000186096">
    <property type="component" value="Unassembled WGS sequence"/>
</dbReference>
<feature type="region of interest" description="Disordered" evidence="1">
    <location>
        <begin position="16"/>
        <end position="45"/>
    </location>
</feature>
<name>A0A1N7GC78_9ACTN</name>
<evidence type="ECO:0000313" key="2">
    <source>
        <dbReference type="EMBL" id="SIS10189.1"/>
    </source>
</evidence>
<reference evidence="3" key="1">
    <citation type="submission" date="2017-01" db="EMBL/GenBank/DDBJ databases">
        <authorList>
            <person name="Varghese N."/>
            <person name="Submissions S."/>
        </authorList>
    </citation>
    <scope>NUCLEOTIDE SEQUENCE [LARGE SCALE GENOMIC DNA]</scope>
    <source>
        <strain evidence="3">ATCC 12950</strain>
    </source>
</reference>
<accession>A0A1N7GC78</accession>
<gene>
    <name evidence="2" type="ORF">SAMN05421833_127111</name>
</gene>